<organism evidence="1 2">
    <name type="scientific">Hyaloscypha variabilis (strain UAMH 11265 / GT02V1 / F)</name>
    <name type="common">Meliniomyces variabilis</name>
    <dbReference type="NCBI Taxonomy" id="1149755"/>
    <lineage>
        <taxon>Eukaryota</taxon>
        <taxon>Fungi</taxon>
        <taxon>Dikarya</taxon>
        <taxon>Ascomycota</taxon>
        <taxon>Pezizomycotina</taxon>
        <taxon>Leotiomycetes</taxon>
        <taxon>Helotiales</taxon>
        <taxon>Hyaloscyphaceae</taxon>
        <taxon>Hyaloscypha</taxon>
        <taxon>Hyaloscypha variabilis</taxon>
    </lineage>
</organism>
<dbReference type="EMBL" id="KZ613943">
    <property type="protein sequence ID" value="PMD42192.1"/>
    <property type="molecule type" value="Genomic_DNA"/>
</dbReference>
<evidence type="ECO:0000313" key="2">
    <source>
        <dbReference type="Proteomes" id="UP000235786"/>
    </source>
</evidence>
<reference evidence="1 2" key="1">
    <citation type="submission" date="2016-04" db="EMBL/GenBank/DDBJ databases">
        <title>A degradative enzymes factory behind the ericoid mycorrhizal symbiosis.</title>
        <authorList>
            <consortium name="DOE Joint Genome Institute"/>
            <person name="Martino E."/>
            <person name="Morin E."/>
            <person name="Grelet G."/>
            <person name="Kuo A."/>
            <person name="Kohler A."/>
            <person name="Daghino S."/>
            <person name="Barry K."/>
            <person name="Choi C."/>
            <person name="Cichocki N."/>
            <person name="Clum A."/>
            <person name="Copeland A."/>
            <person name="Hainaut M."/>
            <person name="Haridas S."/>
            <person name="Labutti K."/>
            <person name="Lindquist E."/>
            <person name="Lipzen A."/>
            <person name="Khouja H.-R."/>
            <person name="Murat C."/>
            <person name="Ohm R."/>
            <person name="Olson A."/>
            <person name="Spatafora J."/>
            <person name="Veneault-Fourrey C."/>
            <person name="Henrissat B."/>
            <person name="Grigoriev I."/>
            <person name="Martin F."/>
            <person name="Perotto S."/>
        </authorList>
    </citation>
    <scope>NUCLEOTIDE SEQUENCE [LARGE SCALE GENOMIC DNA]</scope>
    <source>
        <strain evidence="1 2">F</strain>
    </source>
</reference>
<accession>A0A2J6RUJ4</accession>
<dbReference type="AlphaFoldDB" id="A0A2J6RUJ4"/>
<sequence>MLLDKETQQYLSAIVAARQKTGDGIGVLRNFLSTHLEQRDTDSELTSAPTPYIERLVDTIDFFTEFCVLLFAKSHGAPYIAPSSMKALLSGRSNKEKEKLLETCLPRSMWDLHRIRRALLRFQLYCELFRQPGDSSDNDDDWEERISEQEYFWLRYEWWEVEEVKCIYELLLFSLKASVQLIGSEMEYLSADLRQERGLPQLRHFLDGTAITPFGNSYLRRFLSKGFHGFSMADPDDFSYFSLPRPIYEPHFATAMIKPPGIYRTLPPSTSNTRRWQPSPYPGVQLDELTEPTLNPTLPLECHQLQSRSPRELRTFVRLFGWVFWDWRKLYDWVEFGKSFFEFRLEAGDFDQDDRARGFRWEDRDIIDSDEVSIYRKRKVGLY</sequence>
<evidence type="ECO:0000313" key="1">
    <source>
        <dbReference type="EMBL" id="PMD42192.1"/>
    </source>
</evidence>
<keyword evidence="2" id="KW-1185">Reference proteome</keyword>
<gene>
    <name evidence="1" type="ORF">L207DRAFT_580864</name>
</gene>
<dbReference type="OrthoDB" id="3555185at2759"/>
<proteinExistence type="predicted"/>
<name>A0A2J6RUJ4_HYAVF</name>
<protein>
    <submittedName>
        <fullName evidence="1">Uncharacterized protein</fullName>
    </submittedName>
</protein>
<dbReference type="Proteomes" id="UP000235786">
    <property type="component" value="Unassembled WGS sequence"/>
</dbReference>